<dbReference type="Pfam" id="PF03045">
    <property type="entry name" value="DAN"/>
    <property type="match status" value="1"/>
</dbReference>
<evidence type="ECO:0000256" key="5">
    <source>
        <dbReference type="SAM" id="SignalP"/>
    </source>
</evidence>
<proteinExistence type="predicted"/>
<keyword evidence="3 5" id="KW-0732">Signal</keyword>
<dbReference type="OrthoDB" id="10061784at2759"/>
<feature type="chain" id="PRO_5029508393" description="CTCK domain-containing protein" evidence="5">
    <location>
        <begin position="21"/>
        <end position="156"/>
    </location>
</feature>
<evidence type="ECO:0000256" key="1">
    <source>
        <dbReference type="ARBA" id="ARBA00004613"/>
    </source>
</evidence>
<dbReference type="GO" id="GO:0009887">
    <property type="term" value="P:animal organ morphogenesis"/>
    <property type="evidence" value="ECO:0007669"/>
    <property type="project" value="TreeGrafter"/>
</dbReference>
<dbReference type="EnsemblMetazoa" id="CLYHEMT016252.1">
    <property type="protein sequence ID" value="CLYHEMP016252.1"/>
    <property type="gene ID" value="CLYHEMG016252"/>
</dbReference>
<dbReference type="InterPro" id="IPR006207">
    <property type="entry name" value="Cys_knot_C"/>
</dbReference>
<keyword evidence="8" id="KW-1185">Reference proteome</keyword>
<dbReference type="GO" id="GO:0036122">
    <property type="term" value="F:BMP binding"/>
    <property type="evidence" value="ECO:0007669"/>
    <property type="project" value="TreeGrafter"/>
</dbReference>
<feature type="domain" description="CTCK" evidence="6">
    <location>
        <begin position="60"/>
        <end position="152"/>
    </location>
</feature>
<evidence type="ECO:0000313" key="8">
    <source>
        <dbReference type="Proteomes" id="UP000594262"/>
    </source>
</evidence>
<feature type="signal peptide" evidence="5">
    <location>
        <begin position="1"/>
        <end position="20"/>
    </location>
</feature>
<evidence type="ECO:0000256" key="3">
    <source>
        <dbReference type="ARBA" id="ARBA00022729"/>
    </source>
</evidence>
<dbReference type="PANTHER" id="PTHR15283:SF4">
    <property type="entry name" value="BURSICON"/>
    <property type="match status" value="1"/>
</dbReference>
<evidence type="ECO:0000256" key="2">
    <source>
        <dbReference type="ARBA" id="ARBA00022525"/>
    </source>
</evidence>
<dbReference type="GO" id="GO:0038098">
    <property type="term" value="P:sequestering of BMP from receptor via BMP binding"/>
    <property type="evidence" value="ECO:0007669"/>
    <property type="project" value="TreeGrafter"/>
</dbReference>
<dbReference type="AlphaFoldDB" id="A0A7M6DMH6"/>
<reference evidence="7" key="1">
    <citation type="submission" date="2021-01" db="UniProtKB">
        <authorList>
            <consortium name="EnsemblMetazoa"/>
        </authorList>
    </citation>
    <scope>IDENTIFICATION</scope>
</reference>
<organism evidence="7 8">
    <name type="scientific">Clytia hemisphaerica</name>
    <dbReference type="NCBI Taxonomy" id="252671"/>
    <lineage>
        <taxon>Eukaryota</taxon>
        <taxon>Metazoa</taxon>
        <taxon>Cnidaria</taxon>
        <taxon>Hydrozoa</taxon>
        <taxon>Hydroidolina</taxon>
        <taxon>Leptothecata</taxon>
        <taxon>Obeliida</taxon>
        <taxon>Clytiidae</taxon>
        <taxon>Clytia</taxon>
    </lineage>
</organism>
<comment type="subcellular location">
    <subcellularLocation>
        <location evidence="1">Secreted</location>
    </subcellularLocation>
</comment>
<protein>
    <recommendedName>
        <fullName evidence="6">CTCK domain-containing protein</fullName>
    </recommendedName>
</protein>
<dbReference type="SMART" id="SM00041">
    <property type="entry name" value="CT"/>
    <property type="match status" value="1"/>
</dbReference>
<dbReference type="InterPro" id="IPR029034">
    <property type="entry name" value="Cystine-knot_cytokine"/>
</dbReference>
<evidence type="ECO:0000259" key="6">
    <source>
        <dbReference type="SMART" id="SM00041"/>
    </source>
</evidence>
<accession>A0A7M6DMH6</accession>
<dbReference type="GO" id="GO:0005615">
    <property type="term" value="C:extracellular space"/>
    <property type="evidence" value="ECO:0007669"/>
    <property type="project" value="TreeGrafter"/>
</dbReference>
<dbReference type="Proteomes" id="UP000594262">
    <property type="component" value="Unplaced"/>
</dbReference>
<keyword evidence="2" id="KW-0964">Secreted</keyword>
<dbReference type="InterPro" id="IPR004133">
    <property type="entry name" value="DAN_dom"/>
</dbReference>
<keyword evidence="4" id="KW-1015">Disulfide bond</keyword>
<dbReference type="GO" id="GO:0048018">
    <property type="term" value="F:receptor ligand activity"/>
    <property type="evidence" value="ECO:0007669"/>
    <property type="project" value="TreeGrafter"/>
</dbReference>
<dbReference type="PANTHER" id="PTHR15283">
    <property type="entry name" value="GREMLIN 1"/>
    <property type="match status" value="1"/>
</dbReference>
<name>A0A7M6DMH6_9CNID</name>
<evidence type="ECO:0000313" key="7">
    <source>
        <dbReference type="EnsemblMetazoa" id="CLYHEMP016252.1"/>
    </source>
</evidence>
<dbReference type="Gene3D" id="2.10.90.10">
    <property type="entry name" value="Cystine-knot cytokines"/>
    <property type="match status" value="1"/>
</dbReference>
<sequence>MKKIAIFITFVLISMETICGATLDKALRVKRFNDPLKSGKSYYAMVFRNGFQSPLSTCKATRYMQTIKDPDCLPLTIPNKYCGGSCASYFIPVRRSGASNDVNGIFEDCRQCEPESYQVVRVLMLCPKINIGFKLKKVVLINKCRCRGIKCTLIKR</sequence>
<evidence type="ECO:0000256" key="4">
    <source>
        <dbReference type="ARBA" id="ARBA00023157"/>
    </source>
</evidence>